<reference evidence="4 5" key="1">
    <citation type="submission" date="2019-09" db="EMBL/GenBank/DDBJ databases">
        <title>Draft genome sequence of the thermophilic Saccharopolyspora hirsuta VKM Ac-666T.</title>
        <authorList>
            <person name="Lobastova T.G."/>
            <person name="Fokina V."/>
            <person name="Bragin E.Y."/>
            <person name="Shtratnikova V.Y."/>
            <person name="Starodumova I.P."/>
            <person name="Tarlachkov S.V."/>
            <person name="Donova M.V."/>
        </authorList>
    </citation>
    <scope>NUCLEOTIDE SEQUENCE [LARGE SCALE GENOMIC DNA]</scope>
    <source>
        <strain evidence="4 5">VKM Ac-666</strain>
    </source>
</reference>
<dbReference type="PANTHER" id="PTHR10272">
    <property type="entry name" value="PLATELET-ACTIVATING FACTOR ACETYLHYDROLASE"/>
    <property type="match status" value="1"/>
</dbReference>
<name>A0A5M7B951_SACHI</name>
<dbReference type="Pfam" id="PF03403">
    <property type="entry name" value="PAF-AH_p_II"/>
    <property type="match status" value="1"/>
</dbReference>
<keyword evidence="1 4" id="KW-0378">Hydrolase</keyword>
<keyword evidence="3" id="KW-0443">Lipid metabolism</keyword>
<evidence type="ECO:0000256" key="3">
    <source>
        <dbReference type="ARBA" id="ARBA00023098"/>
    </source>
</evidence>
<proteinExistence type="predicted"/>
<protein>
    <submittedName>
        <fullName evidence="4">Alpha/beta hydrolase</fullName>
    </submittedName>
</protein>
<comment type="caution">
    <text evidence="4">The sequence shown here is derived from an EMBL/GenBank/DDBJ whole genome shotgun (WGS) entry which is preliminary data.</text>
</comment>
<dbReference type="PANTHER" id="PTHR10272:SF0">
    <property type="entry name" value="PLATELET-ACTIVATING FACTOR ACETYLHYDROLASE"/>
    <property type="match status" value="1"/>
</dbReference>
<evidence type="ECO:0000313" key="4">
    <source>
        <dbReference type="EMBL" id="KAA5825899.1"/>
    </source>
</evidence>
<dbReference type="Gene3D" id="3.40.50.1820">
    <property type="entry name" value="alpha/beta hydrolase"/>
    <property type="match status" value="1"/>
</dbReference>
<gene>
    <name evidence="4" type="ORF">F1721_32620</name>
</gene>
<organism evidence="4 5">
    <name type="scientific">Saccharopolyspora hirsuta</name>
    <dbReference type="NCBI Taxonomy" id="1837"/>
    <lineage>
        <taxon>Bacteria</taxon>
        <taxon>Bacillati</taxon>
        <taxon>Actinomycetota</taxon>
        <taxon>Actinomycetes</taxon>
        <taxon>Pseudonocardiales</taxon>
        <taxon>Pseudonocardiaceae</taxon>
        <taxon>Saccharopolyspora</taxon>
    </lineage>
</organism>
<sequence>MFSGIVVPAPFPAHDCSGPAHRAGGVTLRLPEPSGPHAVGVIALHLVDPSRNDPWDSGIEGRELMVSAFYPAGDVRGCPVAPHLTPAAAEAFAVIDPVAHPELPTEGVDWAATRSHSHVGAPVLPGRWPVLLHSPGGADPRTFGTGLAEELASRGHVVLSFDHPGETTEVEFPGGRLRTISMPGDPRADPQLFRRMLATRVADTRFVLDAVTELPGSDAVPEDLARALDVTRIGMYGHSAGGATAAEALYEDSRLKAAINLEGYLDLLPERPGEDGALLPVAEHGVDRPLLLLGTDGFRDERFERTWRAVLDRGSASWEQLTDANHWVFTDHGVVAPQLQAAGLMSEEDRIRLVGAIDPADSVRAIRHHVLGFFAENL</sequence>
<dbReference type="Proteomes" id="UP000323946">
    <property type="component" value="Unassembled WGS sequence"/>
</dbReference>
<evidence type="ECO:0000256" key="1">
    <source>
        <dbReference type="ARBA" id="ARBA00022801"/>
    </source>
</evidence>
<evidence type="ECO:0000256" key="2">
    <source>
        <dbReference type="ARBA" id="ARBA00022963"/>
    </source>
</evidence>
<dbReference type="AlphaFoldDB" id="A0A5M7B951"/>
<dbReference type="GO" id="GO:0016042">
    <property type="term" value="P:lipid catabolic process"/>
    <property type="evidence" value="ECO:0007669"/>
    <property type="project" value="UniProtKB-KW"/>
</dbReference>
<keyword evidence="5" id="KW-1185">Reference proteome</keyword>
<accession>A0A5M7B951</accession>
<keyword evidence="2" id="KW-0442">Lipid degradation</keyword>
<dbReference type="InterPro" id="IPR029058">
    <property type="entry name" value="AB_hydrolase_fold"/>
</dbReference>
<dbReference type="OrthoDB" id="569821at2"/>
<dbReference type="EMBL" id="VWPH01000020">
    <property type="protein sequence ID" value="KAA5825899.1"/>
    <property type="molecule type" value="Genomic_DNA"/>
</dbReference>
<evidence type="ECO:0000313" key="5">
    <source>
        <dbReference type="Proteomes" id="UP000323946"/>
    </source>
</evidence>
<dbReference type="GO" id="GO:0003847">
    <property type="term" value="F:1-alkyl-2-acetylglycerophosphocholine esterase activity"/>
    <property type="evidence" value="ECO:0007669"/>
    <property type="project" value="TreeGrafter"/>
</dbReference>
<dbReference type="SUPFAM" id="SSF53474">
    <property type="entry name" value="alpha/beta-Hydrolases"/>
    <property type="match status" value="1"/>
</dbReference>